<dbReference type="OrthoDB" id="195446at2759"/>
<feature type="compositionally biased region" description="Low complexity" evidence="2">
    <location>
        <begin position="269"/>
        <end position="293"/>
    </location>
</feature>
<dbReference type="AlphaFoldDB" id="A0A1J7IAV1"/>
<feature type="coiled-coil region" evidence="1">
    <location>
        <begin position="160"/>
        <end position="187"/>
    </location>
</feature>
<dbReference type="EMBL" id="KV875103">
    <property type="protein sequence ID" value="OIW24589.1"/>
    <property type="molecule type" value="Genomic_DNA"/>
</dbReference>
<keyword evidence="1" id="KW-0175">Coiled coil</keyword>
<dbReference type="InterPro" id="IPR011990">
    <property type="entry name" value="TPR-like_helical_dom_sf"/>
</dbReference>
<feature type="coiled-coil region" evidence="1">
    <location>
        <begin position="38"/>
        <end position="65"/>
    </location>
</feature>
<name>A0A1J7IAV1_9PEZI</name>
<dbReference type="STRING" id="1408157.A0A1J7IAV1"/>
<accession>A0A1J7IAV1</accession>
<feature type="region of interest" description="Disordered" evidence="2">
    <location>
        <begin position="210"/>
        <end position="234"/>
    </location>
</feature>
<feature type="region of interest" description="Disordered" evidence="2">
    <location>
        <begin position="269"/>
        <end position="301"/>
    </location>
</feature>
<organism evidence="4 5">
    <name type="scientific">Coniochaeta ligniaria NRRL 30616</name>
    <dbReference type="NCBI Taxonomy" id="1408157"/>
    <lineage>
        <taxon>Eukaryota</taxon>
        <taxon>Fungi</taxon>
        <taxon>Dikarya</taxon>
        <taxon>Ascomycota</taxon>
        <taxon>Pezizomycotina</taxon>
        <taxon>Sordariomycetes</taxon>
        <taxon>Sordariomycetidae</taxon>
        <taxon>Coniochaetales</taxon>
        <taxon>Coniochaetaceae</taxon>
        <taxon>Coniochaeta</taxon>
    </lineage>
</organism>
<dbReference type="Pfam" id="PF17111">
    <property type="entry name" value="PigL_N"/>
    <property type="match status" value="1"/>
</dbReference>
<sequence length="1269" mass="138837">MDPISIAVSAISVAGAAAKISLWLYNVVETTARIDSTVLALSREVKSLDDNLKSLSRTLQGCQSQALTLMHMNDEIWRSIENNLHDCGEALEELQTLVEEVKRPVASRNIFRKPNLAMRLELRKKEITEFQDKINKSNSAMQTAVGVVSLSLALRQNASSDLLMSELQRLRELVEKTQRAARDSSNVSYPAAARMSRSLQGLAQAARKFHSNASTTASTRYEGARQSRGRYGSHWLGSDAGSLSDFERDRIRDWTSGLRVIDEVTDTASTVGTTPTGTTTTDRDTVITGITTPDPEEEEDDDLELDLEIFQNAEELGRMSFAKRDYENAEKFLNKAMSGVTGTSSDPAQFENLKLQLSICYCFQAKWQAAEAVLSTLGKKKRKADLPVFHLLHAVALAHLADEKYDSAYSACKRSLQGKKKAHGGKTNQDYIDSLCLLAAICEVRGEPIEAAAIRHSIPGDKMPAGFPMPQEFIRSHKSIIDNAFGKGFNSNDEAGPSSGGHAAAEEDDTWSLHASEGDAAERIEQDTGKEITTGNDERISSQVGGWDTGKEILSVPDGSHMTVNPVTNKRIFSDVETYDEETGKILAWAEWENCEWIPLHRYFEAHHYMIDDLIIDDQARRRNNLPTKCRKDEDKHSDLLVVDIERLHDAAYGTDSLKEVYIPDVPERPMGPGPGLGISTWQPPAISTTFADEFSSNLYISEPRGDGVTTAPPLHTQNSMDNTLLSPSSPVVYRHQASRSADFTARPLEQSNNPFRRAASQRNLNNPVAETLKHTASFESLSRSHGPPAPWTGRRYGTTRESPRLLQTPAVFLRDVPDGKTDGLILGVHLGLETAEVAVSFDTGTIETCPGTLYLNHTSKPPDSIPWFDCLSHTNPPSSPPLSTPTSPSLPSDPLSLTTHPYHLLQILQLHALQSQSPLSTPTSLPLPSPATYPAAATTFESSLIRLASGLAKWIETTRSGFYLAFTPLDEIVFAVPDALLSLPAARHKLLDVLSRNELFRHAKVTPASVAVVWYFLRTQGREVLLGGVGGGRGRIQVLVVQVGQLLAEVARYEIVAENGAVVVRAVGEARSEVCGAVQVEIRFAQMAYERLTGVVSRYKMRMAQGKLLGLVRTCVVRFRREVLLDFGGGEGVGGQGRRFLDSMVVGGEESGKGGKWVVTGLEVPAGFPGLENGSVEFSHKDIEGCFEGVTGRVGVMVGEAMRRGVEDGVVSNIFLTGCFAKSTMLVKAVDSAIQHRGASRLWVQHECTPHGAVMQAKQLDFVNLQTS</sequence>
<evidence type="ECO:0000313" key="4">
    <source>
        <dbReference type="EMBL" id="OIW24589.1"/>
    </source>
</evidence>
<reference evidence="4 5" key="1">
    <citation type="submission" date="2016-10" db="EMBL/GenBank/DDBJ databases">
        <title>Draft genome sequence of Coniochaeta ligniaria NRRL30616, a lignocellulolytic fungus for bioabatement of inhibitors in plant biomass hydrolysates.</title>
        <authorList>
            <consortium name="DOE Joint Genome Institute"/>
            <person name="Jimenez D.J."/>
            <person name="Hector R.E."/>
            <person name="Riley R."/>
            <person name="Sun H."/>
            <person name="Grigoriev I.V."/>
            <person name="Van Elsas J.D."/>
            <person name="Nichols N.N."/>
        </authorList>
    </citation>
    <scope>NUCLEOTIDE SEQUENCE [LARGE SCALE GENOMIC DNA]</scope>
    <source>
        <strain evidence="4 5">NRRL 30616</strain>
    </source>
</reference>
<evidence type="ECO:0000313" key="5">
    <source>
        <dbReference type="Proteomes" id="UP000182658"/>
    </source>
</evidence>
<dbReference type="InParanoid" id="A0A1J7IAV1"/>
<evidence type="ECO:0000259" key="3">
    <source>
        <dbReference type="Pfam" id="PF17111"/>
    </source>
</evidence>
<proteinExistence type="predicted"/>
<evidence type="ECO:0000256" key="1">
    <source>
        <dbReference type="SAM" id="Coils"/>
    </source>
</evidence>
<evidence type="ECO:0000256" key="2">
    <source>
        <dbReference type="SAM" id="MobiDB-lite"/>
    </source>
</evidence>
<gene>
    <name evidence="4" type="ORF">CONLIGDRAFT_718489</name>
</gene>
<feature type="region of interest" description="Disordered" evidence="2">
    <location>
        <begin position="520"/>
        <end position="551"/>
    </location>
</feature>
<protein>
    <recommendedName>
        <fullName evidence="3">Azaphilone pigments biosynthesis cluster protein L N-terminal domain-containing protein</fullName>
    </recommendedName>
</protein>
<dbReference type="InterPro" id="IPR031348">
    <property type="entry name" value="PigL_N"/>
</dbReference>
<dbReference type="Proteomes" id="UP000182658">
    <property type="component" value="Unassembled WGS sequence"/>
</dbReference>
<dbReference type="SUPFAM" id="SSF48452">
    <property type="entry name" value="TPR-like"/>
    <property type="match status" value="1"/>
</dbReference>
<keyword evidence="5" id="KW-1185">Reference proteome</keyword>
<dbReference type="Gene3D" id="1.25.40.10">
    <property type="entry name" value="Tetratricopeptide repeat domain"/>
    <property type="match status" value="1"/>
</dbReference>
<feature type="compositionally biased region" description="Basic and acidic residues" evidence="2">
    <location>
        <begin position="520"/>
        <end position="540"/>
    </location>
</feature>
<feature type="domain" description="Azaphilone pigments biosynthesis cluster protein L N-terminal" evidence="3">
    <location>
        <begin position="1"/>
        <end position="152"/>
    </location>
</feature>
<feature type="region of interest" description="Disordered" evidence="2">
    <location>
        <begin position="485"/>
        <end position="508"/>
    </location>
</feature>